<proteinExistence type="predicted"/>
<keyword evidence="2" id="KW-0808">Transferase</keyword>
<dbReference type="PANTHER" id="PTHR21310:SF42">
    <property type="entry name" value="BIFUNCTIONAL AAC_APH"/>
    <property type="match status" value="1"/>
</dbReference>
<dbReference type="STRING" id="200378.SAMN05216553_103231"/>
<dbReference type="InterPro" id="IPR002575">
    <property type="entry name" value="Aminoglycoside_PTrfase"/>
</dbReference>
<keyword evidence="3" id="KW-1185">Reference proteome</keyword>
<feature type="domain" description="Aminoglycoside phosphotransferase" evidence="1">
    <location>
        <begin position="4"/>
        <end position="196"/>
    </location>
</feature>
<accession>A0A1G7NUL6</accession>
<dbReference type="OrthoDB" id="9797603at2"/>
<keyword evidence="2" id="KW-0418">Kinase</keyword>
<dbReference type="GO" id="GO:0016301">
    <property type="term" value="F:kinase activity"/>
    <property type="evidence" value="ECO:0007669"/>
    <property type="project" value="UniProtKB-KW"/>
</dbReference>
<dbReference type="Gene3D" id="3.90.1200.10">
    <property type="match status" value="1"/>
</dbReference>
<sequence>MTYLGEGWDSTAVLVGGWVERRPRRREIGPQLVREATVMPWLAPRLPLPVPVPRIVSADPVVARHAFVPGGELSTWTAPMGRQLGEFLLALHAAPAGEAARLGVTPTPLPLDRFLAEVRVPGAGELLARLGGLPADTLVHGDLNPEHVLGHDGLLTGVIDFGDLHLGDPATDLAWALHDTSPEFADALAEVYGVTDALCERAAIWHALTPWYDVLRGNDTDDPEMVQIGLAGVQERLRRWVSPT</sequence>
<dbReference type="PANTHER" id="PTHR21310">
    <property type="entry name" value="AMINOGLYCOSIDE PHOSPHOTRANSFERASE-RELATED-RELATED"/>
    <property type="match status" value="1"/>
</dbReference>
<reference evidence="3" key="1">
    <citation type="submission" date="2016-10" db="EMBL/GenBank/DDBJ databases">
        <authorList>
            <person name="Varghese N."/>
            <person name="Submissions S."/>
        </authorList>
    </citation>
    <scope>NUCLEOTIDE SEQUENCE [LARGE SCALE GENOMIC DNA]</scope>
    <source>
        <strain evidence="3">CGMCC 4.3506</strain>
    </source>
</reference>
<dbReference type="Pfam" id="PF01636">
    <property type="entry name" value="APH"/>
    <property type="match status" value="1"/>
</dbReference>
<evidence type="ECO:0000313" key="2">
    <source>
        <dbReference type="EMBL" id="SDF77736.1"/>
    </source>
</evidence>
<evidence type="ECO:0000313" key="3">
    <source>
        <dbReference type="Proteomes" id="UP000199623"/>
    </source>
</evidence>
<gene>
    <name evidence="2" type="ORF">SAMN05216553_103231</name>
</gene>
<dbReference type="EMBL" id="FNCC01000003">
    <property type="protein sequence ID" value="SDF77736.1"/>
    <property type="molecule type" value="Genomic_DNA"/>
</dbReference>
<evidence type="ECO:0000259" key="1">
    <source>
        <dbReference type="Pfam" id="PF01636"/>
    </source>
</evidence>
<name>A0A1G7NUL6_9PSEU</name>
<organism evidence="2 3">
    <name type="scientific">Lentzea fradiae</name>
    <dbReference type="NCBI Taxonomy" id="200378"/>
    <lineage>
        <taxon>Bacteria</taxon>
        <taxon>Bacillati</taxon>
        <taxon>Actinomycetota</taxon>
        <taxon>Actinomycetes</taxon>
        <taxon>Pseudonocardiales</taxon>
        <taxon>Pseudonocardiaceae</taxon>
        <taxon>Lentzea</taxon>
    </lineage>
</organism>
<dbReference type="Gene3D" id="3.30.200.20">
    <property type="entry name" value="Phosphorylase Kinase, domain 1"/>
    <property type="match status" value="1"/>
</dbReference>
<dbReference type="RefSeq" id="WP_090047263.1">
    <property type="nucleotide sequence ID" value="NZ_FNCC01000003.1"/>
</dbReference>
<dbReference type="Proteomes" id="UP000199623">
    <property type="component" value="Unassembled WGS sequence"/>
</dbReference>
<dbReference type="InterPro" id="IPR051678">
    <property type="entry name" value="AGP_Transferase"/>
</dbReference>
<dbReference type="InterPro" id="IPR011009">
    <property type="entry name" value="Kinase-like_dom_sf"/>
</dbReference>
<protein>
    <submittedName>
        <fullName evidence="2">Predicted kinase, aminoglycoside phosphotransferase (APT) family</fullName>
    </submittedName>
</protein>
<dbReference type="SUPFAM" id="SSF56112">
    <property type="entry name" value="Protein kinase-like (PK-like)"/>
    <property type="match status" value="1"/>
</dbReference>
<dbReference type="AlphaFoldDB" id="A0A1G7NUL6"/>